<dbReference type="Proteomes" id="UP001151760">
    <property type="component" value="Unassembled WGS sequence"/>
</dbReference>
<keyword evidence="1" id="KW-0812">Transmembrane</keyword>
<protein>
    <submittedName>
        <fullName evidence="3">Sucrose transport protein SUC8-like protein</fullName>
    </submittedName>
</protein>
<proteinExistence type="predicted"/>
<reference evidence="3" key="2">
    <citation type="submission" date="2022-01" db="EMBL/GenBank/DDBJ databases">
        <authorList>
            <person name="Yamashiro T."/>
            <person name="Shiraishi A."/>
            <person name="Satake H."/>
            <person name="Nakayama K."/>
        </authorList>
    </citation>
    <scope>NUCLEOTIDE SEQUENCE</scope>
</reference>
<keyword evidence="4" id="KW-1185">Reference proteome</keyword>
<dbReference type="Pfam" id="PF05703">
    <property type="entry name" value="Auxin_canalis"/>
    <property type="match status" value="1"/>
</dbReference>
<gene>
    <name evidence="3" type="ORF">Tco_0627235</name>
</gene>
<feature type="transmembrane region" description="Helical" evidence="1">
    <location>
        <begin position="21"/>
        <end position="40"/>
    </location>
</feature>
<feature type="domain" description="VAN3-binding protein-like auxin canalisation" evidence="2">
    <location>
        <begin position="72"/>
        <end position="110"/>
    </location>
</feature>
<organism evidence="3 4">
    <name type="scientific">Tanacetum coccineum</name>
    <dbReference type="NCBI Taxonomy" id="301880"/>
    <lineage>
        <taxon>Eukaryota</taxon>
        <taxon>Viridiplantae</taxon>
        <taxon>Streptophyta</taxon>
        <taxon>Embryophyta</taxon>
        <taxon>Tracheophyta</taxon>
        <taxon>Spermatophyta</taxon>
        <taxon>Magnoliopsida</taxon>
        <taxon>eudicotyledons</taxon>
        <taxon>Gunneridae</taxon>
        <taxon>Pentapetalae</taxon>
        <taxon>asterids</taxon>
        <taxon>campanulids</taxon>
        <taxon>Asterales</taxon>
        <taxon>Asteraceae</taxon>
        <taxon>Asteroideae</taxon>
        <taxon>Anthemideae</taxon>
        <taxon>Anthemidinae</taxon>
        <taxon>Tanacetum</taxon>
    </lineage>
</organism>
<dbReference type="InterPro" id="IPR008546">
    <property type="entry name" value="VAN3-bd-like_auxin_canal"/>
</dbReference>
<comment type="caution">
    <text evidence="3">The sequence shown here is derived from an EMBL/GenBank/DDBJ whole genome shotgun (WGS) entry which is preliminary data.</text>
</comment>
<evidence type="ECO:0000259" key="2">
    <source>
        <dbReference type="Pfam" id="PF05703"/>
    </source>
</evidence>
<name>A0ABQ4WM38_9ASTR</name>
<dbReference type="EMBL" id="BQNB010008756">
    <property type="protein sequence ID" value="GJS53873.1"/>
    <property type="molecule type" value="Genomic_DNA"/>
</dbReference>
<keyword evidence="1" id="KW-1133">Transmembrane helix</keyword>
<sequence>MFVSVLAGPWDHLFRGENLPAFIVGSISAAMSGILAFTMLPSPPSDVVLAKYLLTTNTLQPLFANARGGYGAAAVATIAAAIAAASASRKDKQMAKTDMDVASAATLVEVSISQLREMMKIVGCQVWEYTVSQVFGFIDTPEAFADLKSEELGQKHPVRFTGSVVKIVVIFARKAKTSGLVHYTAYMRDLSAEA</sequence>
<feature type="transmembrane region" description="Helical" evidence="1">
    <location>
        <begin position="68"/>
        <end position="87"/>
    </location>
</feature>
<reference evidence="3" key="1">
    <citation type="journal article" date="2022" name="Int. J. Mol. Sci.">
        <title>Draft Genome of Tanacetum Coccineum: Genomic Comparison of Closely Related Tanacetum-Family Plants.</title>
        <authorList>
            <person name="Yamashiro T."/>
            <person name="Shiraishi A."/>
            <person name="Nakayama K."/>
            <person name="Satake H."/>
        </authorList>
    </citation>
    <scope>NUCLEOTIDE SEQUENCE</scope>
</reference>
<evidence type="ECO:0000313" key="4">
    <source>
        <dbReference type="Proteomes" id="UP001151760"/>
    </source>
</evidence>
<keyword evidence="1" id="KW-0472">Membrane</keyword>
<evidence type="ECO:0000313" key="3">
    <source>
        <dbReference type="EMBL" id="GJS53873.1"/>
    </source>
</evidence>
<evidence type="ECO:0000256" key="1">
    <source>
        <dbReference type="SAM" id="Phobius"/>
    </source>
</evidence>
<accession>A0ABQ4WM38</accession>